<dbReference type="InterPro" id="IPR025948">
    <property type="entry name" value="HTH-like_dom"/>
</dbReference>
<dbReference type="InterPro" id="IPR050900">
    <property type="entry name" value="Transposase_IS3/IS150/IS904"/>
</dbReference>
<dbReference type="GO" id="GO:0003676">
    <property type="term" value="F:nucleic acid binding"/>
    <property type="evidence" value="ECO:0007669"/>
    <property type="project" value="InterPro"/>
</dbReference>
<evidence type="ECO:0000259" key="1">
    <source>
        <dbReference type="PROSITE" id="PS50994"/>
    </source>
</evidence>
<dbReference type="GO" id="GO:0015074">
    <property type="term" value="P:DNA integration"/>
    <property type="evidence" value="ECO:0007669"/>
    <property type="project" value="InterPro"/>
</dbReference>
<dbReference type="InterPro" id="IPR001584">
    <property type="entry name" value="Integrase_cat-core"/>
</dbReference>
<evidence type="ECO:0000313" key="3">
    <source>
        <dbReference type="Proteomes" id="UP000000739"/>
    </source>
</evidence>
<keyword evidence="3" id="KW-1185">Reference proteome</keyword>
<dbReference type="AlphaFoldDB" id="B8FAB2"/>
<dbReference type="PANTHER" id="PTHR46889">
    <property type="entry name" value="TRANSPOSASE INSF FOR INSERTION SEQUENCE IS3B-RELATED"/>
    <property type="match status" value="1"/>
</dbReference>
<dbReference type="PANTHER" id="PTHR46889:SF4">
    <property type="entry name" value="TRANSPOSASE INSO FOR INSERTION SEQUENCE ELEMENT IS911B-RELATED"/>
    <property type="match status" value="1"/>
</dbReference>
<evidence type="ECO:0000313" key="2">
    <source>
        <dbReference type="EMBL" id="ACL03208.1"/>
    </source>
</evidence>
<dbReference type="Pfam" id="PF00665">
    <property type="entry name" value="rve"/>
    <property type="match status" value="1"/>
</dbReference>
<dbReference type="InterPro" id="IPR036397">
    <property type="entry name" value="RNaseH_sf"/>
</dbReference>
<feature type="domain" description="Integrase catalytic" evidence="1">
    <location>
        <begin position="107"/>
        <end position="278"/>
    </location>
</feature>
<accession>B8FAB2</accession>
<name>B8FAB2_DESAL</name>
<organism evidence="2 3">
    <name type="scientific">Desulfatibacillum aliphaticivorans</name>
    <dbReference type="NCBI Taxonomy" id="218208"/>
    <lineage>
        <taxon>Bacteria</taxon>
        <taxon>Pseudomonadati</taxon>
        <taxon>Thermodesulfobacteriota</taxon>
        <taxon>Desulfobacteria</taxon>
        <taxon>Desulfobacterales</taxon>
        <taxon>Desulfatibacillaceae</taxon>
        <taxon>Desulfatibacillum</taxon>
    </lineage>
</organism>
<dbReference type="InterPro" id="IPR012337">
    <property type="entry name" value="RNaseH-like_sf"/>
</dbReference>
<gene>
    <name evidence="2" type="ordered locus">Dalk_1508</name>
</gene>
<proteinExistence type="predicted"/>
<dbReference type="PROSITE" id="PS50994">
    <property type="entry name" value="INTEGRASE"/>
    <property type="match status" value="1"/>
</dbReference>
<dbReference type="EMBL" id="CP001322">
    <property type="protein sequence ID" value="ACL03208.1"/>
    <property type="molecule type" value="Genomic_DNA"/>
</dbReference>
<reference evidence="2 3" key="1">
    <citation type="journal article" date="2012" name="Environ. Microbiol.">
        <title>The genome sequence of Desulfatibacillum alkenivorans AK-01: a blueprint for anaerobic alkane oxidation.</title>
        <authorList>
            <person name="Callaghan A.V."/>
            <person name="Morris B.E."/>
            <person name="Pereira I.A."/>
            <person name="McInerney M.J."/>
            <person name="Austin R.N."/>
            <person name="Groves J.T."/>
            <person name="Kukor J.J."/>
            <person name="Suflita J.M."/>
            <person name="Young L.Y."/>
            <person name="Zylstra G.J."/>
            <person name="Wawrik B."/>
        </authorList>
    </citation>
    <scope>NUCLEOTIDE SEQUENCE [LARGE SCALE GENOMIC DNA]</scope>
    <source>
        <strain evidence="2 3">AK-01</strain>
    </source>
</reference>
<dbReference type="InterPro" id="IPR048020">
    <property type="entry name" value="Transpos_IS3"/>
</dbReference>
<dbReference type="HOGENOM" id="CLU_027402_4_1_7"/>
<sequence>MSAACRKQAVEPSSEELSITRQCELLSMSRSSYYYRPKPVSDHDLELMRLIDEQYLKQPTWGSRSMRNFLRGLGYKINRKKVRRLMRIMGICAVYPKPRTSLPHPGHKVYPYLLKGVSIDRANQVWSSDITYIPMRKGFMYLCAVIDWHSRKVLSWRLSNTMDADFCVDAAAEAIDRYGPPEIFNTDQGVQFTSADFTGLLKGHGIRISMDGKGRCLDNIFVERLWWTLKYHYVYLRDFEDGVQLRKGLAGWFDFYNRERPHQSLDGKTPNEAYFNVSGPISWVREPMKPVRSMEQRGVTACSPCAAKLPKCLSLSRASSLRSCKHP</sequence>
<dbReference type="Gene3D" id="3.30.420.10">
    <property type="entry name" value="Ribonuclease H-like superfamily/Ribonuclease H"/>
    <property type="match status" value="1"/>
</dbReference>
<protein>
    <submittedName>
        <fullName evidence="2">Integrase catalytic region</fullName>
    </submittedName>
</protein>
<dbReference type="eggNOG" id="COG2801">
    <property type="taxonomic scope" value="Bacteria"/>
</dbReference>
<dbReference type="SUPFAM" id="SSF53098">
    <property type="entry name" value="Ribonuclease H-like"/>
    <property type="match status" value="1"/>
</dbReference>
<dbReference type="Pfam" id="PF13276">
    <property type="entry name" value="HTH_21"/>
    <property type="match status" value="1"/>
</dbReference>
<dbReference type="Proteomes" id="UP000000739">
    <property type="component" value="Chromosome"/>
</dbReference>
<dbReference type="NCBIfam" id="NF033516">
    <property type="entry name" value="transpos_IS3"/>
    <property type="match status" value="1"/>
</dbReference>
<dbReference type="KEGG" id="dal:Dalk_1508"/>